<feature type="compositionally biased region" description="Gly residues" evidence="1">
    <location>
        <begin position="9"/>
        <end position="20"/>
    </location>
</feature>
<feature type="region of interest" description="Disordered" evidence="1">
    <location>
        <begin position="1"/>
        <end position="148"/>
    </location>
</feature>
<feature type="compositionally biased region" description="Basic and acidic residues" evidence="1">
    <location>
        <begin position="138"/>
        <end position="148"/>
    </location>
</feature>
<feature type="compositionally biased region" description="Basic residues" evidence="1">
    <location>
        <begin position="55"/>
        <end position="77"/>
    </location>
</feature>
<feature type="non-terminal residue" evidence="2">
    <location>
        <position position="1"/>
    </location>
</feature>
<sequence>ERAPDRLPGDGGGRCAGGHAGADQLRARPRPRLLPGGGLVLHRRPGRPALPGRADRRRRHAGPRARARVVLPGRRRPDRRDLRDQRPGHGPDPRRGRGDRGHDRRSAEHVRGARPLRPAGAGALAAHRRQGGRHRPPGRRDAPDHPPL</sequence>
<proteinExistence type="predicted"/>
<accession>A0A6J4S447</accession>
<gene>
    <name evidence="2" type="ORF">AVDCRST_MAG38-2048</name>
</gene>
<name>A0A6J4S447_9ACTN</name>
<feature type="compositionally biased region" description="Basic residues" evidence="1">
    <location>
        <begin position="126"/>
        <end position="137"/>
    </location>
</feature>
<dbReference type="AlphaFoldDB" id="A0A6J4S447"/>
<organism evidence="2">
    <name type="scientific">uncultured Solirubrobacteraceae bacterium</name>
    <dbReference type="NCBI Taxonomy" id="1162706"/>
    <lineage>
        <taxon>Bacteria</taxon>
        <taxon>Bacillati</taxon>
        <taxon>Actinomycetota</taxon>
        <taxon>Thermoleophilia</taxon>
        <taxon>Solirubrobacterales</taxon>
        <taxon>Solirubrobacteraceae</taxon>
        <taxon>environmental samples</taxon>
    </lineage>
</organism>
<reference evidence="2" key="1">
    <citation type="submission" date="2020-02" db="EMBL/GenBank/DDBJ databases">
        <authorList>
            <person name="Meier V. D."/>
        </authorList>
    </citation>
    <scope>NUCLEOTIDE SEQUENCE</scope>
    <source>
        <strain evidence="2">AVDCRST_MAG38</strain>
    </source>
</reference>
<feature type="compositionally biased region" description="Basic and acidic residues" evidence="1">
    <location>
        <begin position="78"/>
        <end position="111"/>
    </location>
</feature>
<evidence type="ECO:0000313" key="2">
    <source>
        <dbReference type="EMBL" id="CAA9482372.1"/>
    </source>
</evidence>
<dbReference type="EMBL" id="CADCVJ010000176">
    <property type="protein sequence ID" value="CAA9482372.1"/>
    <property type="molecule type" value="Genomic_DNA"/>
</dbReference>
<feature type="compositionally biased region" description="Low complexity" evidence="1">
    <location>
        <begin position="113"/>
        <end position="125"/>
    </location>
</feature>
<protein>
    <submittedName>
        <fullName evidence="2">Uncharacterized protein</fullName>
    </submittedName>
</protein>
<feature type="non-terminal residue" evidence="2">
    <location>
        <position position="148"/>
    </location>
</feature>
<evidence type="ECO:0000256" key="1">
    <source>
        <dbReference type="SAM" id="MobiDB-lite"/>
    </source>
</evidence>